<keyword evidence="3" id="KW-1003">Cell membrane</keyword>
<dbReference type="Proteomes" id="UP000886803">
    <property type="component" value="Unassembled WGS sequence"/>
</dbReference>
<gene>
    <name evidence="8" type="ORF">H9945_09865</name>
</gene>
<evidence type="ECO:0000256" key="6">
    <source>
        <dbReference type="ARBA" id="ARBA00023136"/>
    </source>
</evidence>
<evidence type="ECO:0000313" key="9">
    <source>
        <dbReference type="Proteomes" id="UP000886803"/>
    </source>
</evidence>
<evidence type="ECO:0000256" key="2">
    <source>
        <dbReference type="ARBA" id="ARBA00022448"/>
    </source>
</evidence>
<protein>
    <recommendedName>
        <fullName evidence="10">Carbohydrate ABC transporter permease</fullName>
    </recommendedName>
</protein>
<sequence length="122" mass="13820">MTETKKSVLRDESGRAIQGRSGRKENNLLTYLILAVFVVIYLCPILWMTLSSFKADAELFRYPPQLLPDQFSLENYFDAWSRGDFNLYFRNTAVVAVSATVLTVIINTMAGYAFAKYNFPGG</sequence>
<reference evidence="8" key="2">
    <citation type="submission" date="2021-04" db="EMBL/GenBank/DDBJ databases">
        <authorList>
            <person name="Gilroy R."/>
        </authorList>
    </citation>
    <scope>NUCLEOTIDE SEQUENCE</scope>
    <source>
        <strain evidence="8">ChiBcec8-13705</strain>
    </source>
</reference>
<feature type="non-terminal residue" evidence="8">
    <location>
        <position position="122"/>
    </location>
</feature>
<keyword evidence="6 7" id="KW-0472">Membrane</keyword>
<dbReference type="GO" id="GO:0005886">
    <property type="term" value="C:plasma membrane"/>
    <property type="evidence" value="ECO:0007669"/>
    <property type="project" value="UniProtKB-SubCell"/>
</dbReference>
<dbReference type="SUPFAM" id="SSF161098">
    <property type="entry name" value="MetI-like"/>
    <property type="match status" value="1"/>
</dbReference>
<evidence type="ECO:0000256" key="4">
    <source>
        <dbReference type="ARBA" id="ARBA00022692"/>
    </source>
</evidence>
<dbReference type="EMBL" id="DWYG01000168">
    <property type="protein sequence ID" value="HJB42787.1"/>
    <property type="molecule type" value="Genomic_DNA"/>
</dbReference>
<keyword evidence="2" id="KW-0813">Transport</keyword>
<dbReference type="PANTHER" id="PTHR43744">
    <property type="entry name" value="ABC TRANSPORTER PERMEASE PROTEIN MG189-RELATED-RELATED"/>
    <property type="match status" value="1"/>
</dbReference>
<name>A0A9D2M7Q3_9FIRM</name>
<dbReference type="PANTHER" id="PTHR43744:SF12">
    <property type="entry name" value="ABC TRANSPORTER PERMEASE PROTEIN MG189-RELATED"/>
    <property type="match status" value="1"/>
</dbReference>
<dbReference type="AlphaFoldDB" id="A0A9D2M7Q3"/>
<evidence type="ECO:0000313" key="8">
    <source>
        <dbReference type="EMBL" id="HJB42787.1"/>
    </source>
</evidence>
<evidence type="ECO:0000256" key="3">
    <source>
        <dbReference type="ARBA" id="ARBA00022475"/>
    </source>
</evidence>
<reference evidence="8" key="1">
    <citation type="journal article" date="2021" name="PeerJ">
        <title>Extensive microbial diversity within the chicken gut microbiome revealed by metagenomics and culture.</title>
        <authorList>
            <person name="Gilroy R."/>
            <person name="Ravi A."/>
            <person name="Getino M."/>
            <person name="Pursley I."/>
            <person name="Horton D.L."/>
            <person name="Alikhan N.F."/>
            <person name="Baker D."/>
            <person name="Gharbi K."/>
            <person name="Hall N."/>
            <person name="Watson M."/>
            <person name="Adriaenssens E.M."/>
            <person name="Foster-Nyarko E."/>
            <person name="Jarju S."/>
            <person name="Secka A."/>
            <person name="Antonio M."/>
            <person name="Oren A."/>
            <person name="Chaudhuri R.R."/>
            <person name="La Ragione R."/>
            <person name="Hildebrand F."/>
            <person name="Pallen M.J."/>
        </authorList>
    </citation>
    <scope>NUCLEOTIDE SEQUENCE</scope>
    <source>
        <strain evidence="8">ChiBcec8-13705</strain>
    </source>
</reference>
<accession>A0A9D2M7Q3</accession>
<proteinExistence type="predicted"/>
<comment type="subcellular location">
    <subcellularLocation>
        <location evidence="1">Cell membrane</location>
        <topology evidence="1">Multi-pass membrane protein</topology>
    </subcellularLocation>
</comment>
<evidence type="ECO:0000256" key="1">
    <source>
        <dbReference type="ARBA" id="ARBA00004651"/>
    </source>
</evidence>
<keyword evidence="4 7" id="KW-0812">Transmembrane</keyword>
<evidence type="ECO:0000256" key="5">
    <source>
        <dbReference type="ARBA" id="ARBA00022989"/>
    </source>
</evidence>
<organism evidence="8 9">
    <name type="scientific">Candidatus Gemmiger avicola</name>
    <dbReference type="NCBI Taxonomy" id="2838605"/>
    <lineage>
        <taxon>Bacteria</taxon>
        <taxon>Bacillati</taxon>
        <taxon>Bacillota</taxon>
        <taxon>Clostridia</taxon>
        <taxon>Eubacteriales</taxon>
        <taxon>Gemmiger</taxon>
    </lineage>
</organism>
<feature type="transmembrane region" description="Helical" evidence="7">
    <location>
        <begin position="28"/>
        <end position="50"/>
    </location>
</feature>
<dbReference type="InterPro" id="IPR035906">
    <property type="entry name" value="MetI-like_sf"/>
</dbReference>
<feature type="transmembrane region" description="Helical" evidence="7">
    <location>
        <begin position="93"/>
        <end position="115"/>
    </location>
</feature>
<keyword evidence="5 7" id="KW-1133">Transmembrane helix</keyword>
<evidence type="ECO:0008006" key="10">
    <source>
        <dbReference type="Google" id="ProtNLM"/>
    </source>
</evidence>
<dbReference type="Gene3D" id="1.10.3720.10">
    <property type="entry name" value="MetI-like"/>
    <property type="match status" value="1"/>
</dbReference>
<comment type="caution">
    <text evidence="8">The sequence shown here is derived from an EMBL/GenBank/DDBJ whole genome shotgun (WGS) entry which is preliminary data.</text>
</comment>
<evidence type="ECO:0000256" key="7">
    <source>
        <dbReference type="SAM" id="Phobius"/>
    </source>
</evidence>